<dbReference type="AlphaFoldDB" id="W1PEH4"/>
<accession>W1PEH4</accession>
<protein>
    <submittedName>
        <fullName evidence="1">Uncharacterized protein</fullName>
    </submittedName>
</protein>
<keyword evidence="2" id="KW-1185">Reference proteome</keyword>
<evidence type="ECO:0000313" key="2">
    <source>
        <dbReference type="Proteomes" id="UP000017836"/>
    </source>
</evidence>
<gene>
    <name evidence="1" type="ORF">AMTR_s00007p00247320</name>
</gene>
<sequence length="106" mass="11770">MCLEIEEMVVACNTIVTTPSWALSGLPRAGAEVMTTIKYQNLQDETAKSQCSGKSLQAVEEGYFNGVEKTSRAADGKEHTQRAVQCNEGYGMEGWFIWKEKDESLE</sequence>
<dbReference type="HOGENOM" id="CLU_2226747_0_0_1"/>
<proteinExistence type="predicted"/>
<dbReference type="Gramene" id="ERN05460">
    <property type="protein sequence ID" value="ERN05460"/>
    <property type="gene ID" value="AMTR_s00007p00247320"/>
</dbReference>
<dbReference type="EMBL" id="KI394011">
    <property type="protein sequence ID" value="ERN05460.1"/>
    <property type="molecule type" value="Genomic_DNA"/>
</dbReference>
<name>W1PEH4_AMBTC</name>
<dbReference type="Proteomes" id="UP000017836">
    <property type="component" value="Unassembled WGS sequence"/>
</dbReference>
<reference evidence="2" key="1">
    <citation type="journal article" date="2013" name="Science">
        <title>The Amborella genome and the evolution of flowering plants.</title>
        <authorList>
            <consortium name="Amborella Genome Project"/>
        </authorList>
    </citation>
    <scope>NUCLEOTIDE SEQUENCE [LARGE SCALE GENOMIC DNA]</scope>
</reference>
<organism evidence="1 2">
    <name type="scientific">Amborella trichopoda</name>
    <dbReference type="NCBI Taxonomy" id="13333"/>
    <lineage>
        <taxon>Eukaryota</taxon>
        <taxon>Viridiplantae</taxon>
        <taxon>Streptophyta</taxon>
        <taxon>Embryophyta</taxon>
        <taxon>Tracheophyta</taxon>
        <taxon>Spermatophyta</taxon>
        <taxon>Magnoliopsida</taxon>
        <taxon>Amborellales</taxon>
        <taxon>Amborellaceae</taxon>
        <taxon>Amborella</taxon>
    </lineage>
</organism>
<evidence type="ECO:0000313" key="1">
    <source>
        <dbReference type="EMBL" id="ERN05460.1"/>
    </source>
</evidence>